<evidence type="ECO:0000313" key="4">
    <source>
        <dbReference type="Proteomes" id="UP000463931"/>
    </source>
</evidence>
<feature type="domain" description="Alp7A-like C-terminal" evidence="2">
    <location>
        <begin position="196"/>
        <end position="334"/>
    </location>
</feature>
<evidence type="ECO:0000259" key="2">
    <source>
        <dbReference type="Pfam" id="PF22128"/>
    </source>
</evidence>
<reference evidence="3 4" key="1">
    <citation type="journal article" date="2019" name="Nat. Med.">
        <title>Preventing dysbiosis of the neonatal mouse intestinal microbiome protects against late-onset sepsis.</title>
        <authorList>
            <person name="Singer J.R."/>
            <person name="Blosser E.G."/>
            <person name="Zindl C.L."/>
            <person name="Silberger D.J."/>
            <person name="Conlan S."/>
            <person name="Laufer V.A."/>
            <person name="DiToro D."/>
            <person name="Deming C."/>
            <person name="Kumar R."/>
            <person name="Morrow C.D."/>
            <person name="Segre J.A."/>
            <person name="Gray M.J."/>
            <person name="Randolph D.A."/>
            <person name="Weaver C.T."/>
        </authorList>
    </citation>
    <scope>NUCLEOTIDE SEQUENCE [LARGE SCALE GENOMIC DNA]</scope>
    <source>
        <strain evidence="3 4">V10</strain>
    </source>
</reference>
<evidence type="ECO:0000259" key="1">
    <source>
        <dbReference type="Pfam" id="PF17989"/>
    </source>
</evidence>
<keyword evidence="3" id="KW-0614">Plasmid</keyword>
<protein>
    <submittedName>
        <fullName evidence="3">ParM/StbA family protein</fullName>
    </submittedName>
</protein>
<dbReference type="SUPFAM" id="SSF53067">
    <property type="entry name" value="Actin-like ATPase domain"/>
    <property type="match status" value="2"/>
</dbReference>
<evidence type="ECO:0000313" key="3">
    <source>
        <dbReference type="EMBL" id="QIA91108.1"/>
    </source>
</evidence>
<dbReference type="Pfam" id="PF22128">
    <property type="entry name" value="Alp7A_like_C"/>
    <property type="match status" value="1"/>
</dbReference>
<dbReference type="InterPro" id="IPR043129">
    <property type="entry name" value="ATPase_NBD"/>
</dbReference>
<dbReference type="RefSeq" id="WP_163587440.1">
    <property type="nucleotide sequence ID" value="NZ_CP040853.1"/>
</dbReference>
<dbReference type="Gene3D" id="3.30.420.40">
    <property type="match status" value="2"/>
</dbReference>
<geneLocation type="plasmid" evidence="3 4">
    <name>unnamed</name>
</geneLocation>
<accession>A0AAE6WLC6</accession>
<dbReference type="InterPro" id="IPR040607">
    <property type="entry name" value="ALP_N"/>
</dbReference>
<feature type="domain" description="Actin-like protein N-terminal" evidence="1">
    <location>
        <begin position="5"/>
        <end position="171"/>
    </location>
</feature>
<dbReference type="Proteomes" id="UP000463931">
    <property type="component" value="Plasmid unnamed"/>
</dbReference>
<name>A0AAE6WLC6_9LACO</name>
<organism evidence="3 4">
    <name type="scientific">Ligilactobacillus murinus</name>
    <dbReference type="NCBI Taxonomy" id="1622"/>
    <lineage>
        <taxon>Bacteria</taxon>
        <taxon>Bacillati</taxon>
        <taxon>Bacillota</taxon>
        <taxon>Bacilli</taxon>
        <taxon>Lactobacillales</taxon>
        <taxon>Lactobacillaceae</taxon>
        <taxon>Ligilactobacillus</taxon>
    </lineage>
</organism>
<dbReference type="AlphaFoldDB" id="A0AAE6WLC6"/>
<dbReference type="Pfam" id="PF17989">
    <property type="entry name" value="ALP_N"/>
    <property type="match status" value="1"/>
</dbReference>
<dbReference type="InterPro" id="IPR054368">
    <property type="entry name" value="Alp7A-like_C"/>
</dbReference>
<sequence length="362" mass="40542">MTIFALDIGNKQSKLKSEHSDYAIPSALVNQRDVQTIFSVGAPKDVNTLKLIGNQNVFYWGTGVLNYDQNKLLDSLGFGNRYDRNVYQLLNEFALAVLGKDFDNQSDLEDVHVVAGLPTGDYTQDTINAVKRIFMEQDGELFMPKTHLITIDNKEILVKVTDVTTLPQPIGTFYNEVIDSDGTIVNPNIISKRIGIVDIGGGTALLDQLVNANLDANYRTQLETGANTLYSQVRSALMQRYGLNADLHKIEILIREGLANDNLSDSTFVYIQSDTNRFDITDLVYDEIRHYTSSLINNIQTTFQNLNDVDMLLVTGGTANIIDKTMFEETFGKTTKVRFTNDSEFANVSGFYKYALLHDQAK</sequence>
<proteinExistence type="predicted"/>
<gene>
    <name evidence="3" type="ORF">FEE40_12930</name>
</gene>
<dbReference type="CDD" id="cd24021">
    <property type="entry name" value="ASKHA_NBD_ParM_Psk41-like"/>
    <property type="match status" value="1"/>
</dbReference>
<dbReference type="EMBL" id="CP040853">
    <property type="protein sequence ID" value="QIA91108.1"/>
    <property type="molecule type" value="Genomic_DNA"/>
</dbReference>